<gene>
    <name evidence="2" type="ORF">CWM47_26355</name>
</gene>
<feature type="transmembrane region" description="Helical" evidence="1">
    <location>
        <begin position="387"/>
        <end position="408"/>
    </location>
</feature>
<feature type="transmembrane region" description="Helical" evidence="1">
    <location>
        <begin position="255"/>
        <end position="274"/>
    </location>
</feature>
<dbReference type="RefSeq" id="WP_100991470.1">
    <property type="nucleotide sequence ID" value="NZ_CP025096.1"/>
</dbReference>
<evidence type="ECO:0000313" key="2">
    <source>
        <dbReference type="EMBL" id="AUD05056.1"/>
    </source>
</evidence>
<dbReference type="PANTHER" id="PTHR43424:SF1">
    <property type="entry name" value="LOCUS PUTATIVE PROTEIN 1-RELATED"/>
    <property type="match status" value="1"/>
</dbReference>
<feature type="transmembrane region" description="Helical" evidence="1">
    <location>
        <begin position="330"/>
        <end position="349"/>
    </location>
</feature>
<proteinExistence type="predicted"/>
<feature type="transmembrane region" description="Helical" evidence="1">
    <location>
        <begin position="361"/>
        <end position="381"/>
    </location>
</feature>
<dbReference type="CDD" id="cd13128">
    <property type="entry name" value="MATE_Wzx_like"/>
    <property type="match status" value="1"/>
</dbReference>
<feature type="transmembrane region" description="Helical" evidence="1">
    <location>
        <begin position="112"/>
        <end position="132"/>
    </location>
</feature>
<dbReference type="EMBL" id="CP025096">
    <property type="protein sequence ID" value="AUD05056.1"/>
    <property type="molecule type" value="Genomic_DNA"/>
</dbReference>
<reference evidence="2 3" key="1">
    <citation type="submission" date="2017-11" db="EMBL/GenBank/DDBJ databases">
        <title>Taxonomic description and genome sequences of Spirosoma HA7 sp. nov., isolated from pollen microhabitat of Corylus avellana.</title>
        <authorList>
            <person name="Ambika Manirajan B."/>
            <person name="Suarez C."/>
            <person name="Ratering S."/>
            <person name="Geissler-Plaum R."/>
            <person name="Cardinale M."/>
            <person name="Sylvia S."/>
        </authorList>
    </citation>
    <scope>NUCLEOTIDE SEQUENCE [LARGE SCALE GENOMIC DNA]</scope>
    <source>
        <strain evidence="2 3">HA7</strain>
    </source>
</reference>
<dbReference type="Proteomes" id="UP000232883">
    <property type="component" value="Chromosome"/>
</dbReference>
<protein>
    <submittedName>
        <fullName evidence="2">Uncharacterized protein</fullName>
    </submittedName>
</protein>
<dbReference type="Pfam" id="PF13440">
    <property type="entry name" value="Polysacc_synt_3"/>
    <property type="match status" value="1"/>
</dbReference>
<feature type="transmembrane region" description="Helical" evidence="1">
    <location>
        <begin position="40"/>
        <end position="64"/>
    </location>
</feature>
<dbReference type="OrthoDB" id="9770347at2"/>
<keyword evidence="3" id="KW-1185">Reference proteome</keyword>
<feature type="transmembrane region" description="Helical" evidence="1">
    <location>
        <begin position="295"/>
        <end position="318"/>
    </location>
</feature>
<feature type="transmembrane region" description="Helical" evidence="1">
    <location>
        <begin position="215"/>
        <end position="235"/>
    </location>
</feature>
<sequence length="437" mass="49367">MRKILANIGWIFFDKIFRMAIGMLVSLWIARYLGPAEFGVLNYATLFPTILAAFAGFGLTNTLMVEFVSNNGNPLEQRRLLQTGLFIKLLAGCLMYGLSCCLNYILNRDNPQLFFLINVTGLILILQSSDIIDTYFQSQTKAKLSVVVKLISFGLASIIRVYALLTKQGILFLALINIAEMVIVYGLIVGIYQNRIAKIASNFRQAISYELIGQLLRISWPIMITEFFVFVYMKVDQFMIESLSTDKELGLYGAALRLSETWYFIAIAINTSFYPKIAESWSVNKEKFYKQYQELINVLTYISIALAIFVSLFSHQLIDLLYGADYEHAAIILSVHIWAGVFVFTGVGTNNLMIIKNLQKFVLIKTIAGAFINVYLNYLLIPEFGALGASIATLIAYGLQAYVLNLFFKPARTVFNLQSKSFINFLTLQRPMTVKIS</sequence>
<keyword evidence="1" id="KW-0472">Membrane</keyword>
<dbReference type="KEGG" id="spir:CWM47_26355"/>
<organism evidence="2 3">
    <name type="scientific">Spirosoma pollinicola</name>
    <dbReference type="NCBI Taxonomy" id="2057025"/>
    <lineage>
        <taxon>Bacteria</taxon>
        <taxon>Pseudomonadati</taxon>
        <taxon>Bacteroidota</taxon>
        <taxon>Cytophagia</taxon>
        <taxon>Cytophagales</taxon>
        <taxon>Cytophagaceae</taxon>
        <taxon>Spirosoma</taxon>
    </lineage>
</organism>
<dbReference type="AlphaFoldDB" id="A0A2K8Z589"/>
<dbReference type="PANTHER" id="PTHR43424">
    <property type="entry name" value="LOCUS PUTATIVE PROTEIN 1-RELATED"/>
    <property type="match status" value="1"/>
</dbReference>
<feature type="transmembrane region" description="Helical" evidence="1">
    <location>
        <begin position="12"/>
        <end position="34"/>
    </location>
</feature>
<name>A0A2K8Z589_9BACT</name>
<evidence type="ECO:0000313" key="3">
    <source>
        <dbReference type="Proteomes" id="UP000232883"/>
    </source>
</evidence>
<keyword evidence="1" id="KW-1133">Transmembrane helix</keyword>
<feature type="transmembrane region" description="Helical" evidence="1">
    <location>
        <begin position="85"/>
        <end position="106"/>
    </location>
</feature>
<feature type="transmembrane region" description="Helical" evidence="1">
    <location>
        <begin position="169"/>
        <end position="194"/>
    </location>
</feature>
<feature type="transmembrane region" description="Helical" evidence="1">
    <location>
        <begin position="144"/>
        <end position="163"/>
    </location>
</feature>
<dbReference type="InterPro" id="IPR052556">
    <property type="entry name" value="PolySynth_Transporter"/>
</dbReference>
<accession>A0A2K8Z589</accession>
<keyword evidence="1" id="KW-0812">Transmembrane</keyword>
<evidence type="ECO:0000256" key="1">
    <source>
        <dbReference type="SAM" id="Phobius"/>
    </source>
</evidence>